<sequence length="211" mass="23331">MDRYAFPNVPLQASHRILHFNAMSSGDASHTACSCCRADGQLSARRMVPREAGWVTAAAALRVSTLQKLGSFFSSRQRFSLASITSPLRGVRSLPRDTCARTGWARATARRRRKLENVEDSVSSWCGDATVPGRHLFDSDSDGDHLVRDPFLFSESGSSDWRALATTITRCCSRVPLWRRLPLLPPFSAQAHASYDGPFTLLKLGPYRCTA</sequence>
<keyword evidence="2" id="KW-1185">Reference proteome</keyword>
<dbReference type="EMBL" id="MU276158">
    <property type="protein sequence ID" value="KAI0040926.1"/>
    <property type="molecule type" value="Genomic_DNA"/>
</dbReference>
<reference evidence="1" key="2">
    <citation type="journal article" date="2022" name="New Phytol.">
        <title>Evolutionary transition to the ectomycorrhizal habit in the genomes of a hyperdiverse lineage of mushroom-forming fungi.</title>
        <authorList>
            <person name="Looney B."/>
            <person name="Miyauchi S."/>
            <person name="Morin E."/>
            <person name="Drula E."/>
            <person name="Courty P.E."/>
            <person name="Kohler A."/>
            <person name="Kuo A."/>
            <person name="LaButti K."/>
            <person name="Pangilinan J."/>
            <person name="Lipzen A."/>
            <person name="Riley R."/>
            <person name="Andreopoulos W."/>
            <person name="He G."/>
            <person name="Johnson J."/>
            <person name="Nolan M."/>
            <person name="Tritt A."/>
            <person name="Barry K.W."/>
            <person name="Grigoriev I.V."/>
            <person name="Nagy L.G."/>
            <person name="Hibbett D."/>
            <person name="Henrissat B."/>
            <person name="Matheny P.B."/>
            <person name="Labbe J."/>
            <person name="Martin F.M."/>
        </authorList>
    </citation>
    <scope>NUCLEOTIDE SEQUENCE</scope>
    <source>
        <strain evidence="1">FP105234-sp</strain>
    </source>
</reference>
<comment type="caution">
    <text evidence="1">The sequence shown here is derived from an EMBL/GenBank/DDBJ whole genome shotgun (WGS) entry which is preliminary data.</text>
</comment>
<accession>A0ACB8RB95</accession>
<dbReference type="Proteomes" id="UP000814033">
    <property type="component" value="Unassembled WGS sequence"/>
</dbReference>
<protein>
    <submittedName>
        <fullName evidence="1">Uncharacterized protein</fullName>
    </submittedName>
</protein>
<organism evidence="1 2">
    <name type="scientific">Auriscalpium vulgare</name>
    <dbReference type="NCBI Taxonomy" id="40419"/>
    <lineage>
        <taxon>Eukaryota</taxon>
        <taxon>Fungi</taxon>
        <taxon>Dikarya</taxon>
        <taxon>Basidiomycota</taxon>
        <taxon>Agaricomycotina</taxon>
        <taxon>Agaricomycetes</taxon>
        <taxon>Russulales</taxon>
        <taxon>Auriscalpiaceae</taxon>
        <taxon>Auriscalpium</taxon>
    </lineage>
</organism>
<gene>
    <name evidence="1" type="ORF">FA95DRAFT_805754</name>
</gene>
<evidence type="ECO:0000313" key="2">
    <source>
        <dbReference type="Proteomes" id="UP000814033"/>
    </source>
</evidence>
<reference evidence="1" key="1">
    <citation type="submission" date="2021-02" db="EMBL/GenBank/DDBJ databases">
        <authorList>
            <consortium name="DOE Joint Genome Institute"/>
            <person name="Ahrendt S."/>
            <person name="Looney B.P."/>
            <person name="Miyauchi S."/>
            <person name="Morin E."/>
            <person name="Drula E."/>
            <person name="Courty P.E."/>
            <person name="Chicoki N."/>
            <person name="Fauchery L."/>
            <person name="Kohler A."/>
            <person name="Kuo A."/>
            <person name="Labutti K."/>
            <person name="Pangilinan J."/>
            <person name="Lipzen A."/>
            <person name="Riley R."/>
            <person name="Andreopoulos W."/>
            <person name="He G."/>
            <person name="Johnson J."/>
            <person name="Barry K.W."/>
            <person name="Grigoriev I.V."/>
            <person name="Nagy L."/>
            <person name="Hibbett D."/>
            <person name="Henrissat B."/>
            <person name="Matheny P.B."/>
            <person name="Labbe J."/>
            <person name="Martin F."/>
        </authorList>
    </citation>
    <scope>NUCLEOTIDE SEQUENCE</scope>
    <source>
        <strain evidence="1">FP105234-sp</strain>
    </source>
</reference>
<proteinExistence type="predicted"/>
<evidence type="ECO:0000313" key="1">
    <source>
        <dbReference type="EMBL" id="KAI0040926.1"/>
    </source>
</evidence>
<name>A0ACB8RB95_9AGAM</name>